<dbReference type="SUPFAM" id="SSF51445">
    <property type="entry name" value="(Trans)glycosidases"/>
    <property type="match status" value="1"/>
</dbReference>
<evidence type="ECO:0000256" key="6">
    <source>
        <dbReference type="ARBA" id="ARBA00023277"/>
    </source>
</evidence>
<keyword evidence="8" id="KW-0732">Signal</keyword>
<protein>
    <recommendedName>
        <fullName evidence="4">non-reducing end alpha-L-arabinofuranosidase</fullName>
        <ecNumber evidence="4">3.2.1.55</ecNumber>
    </recommendedName>
</protein>
<evidence type="ECO:0000256" key="4">
    <source>
        <dbReference type="ARBA" id="ARBA00012670"/>
    </source>
</evidence>
<evidence type="ECO:0000256" key="7">
    <source>
        <dbReference type="ARBA" id="ARBA00023295"/>
    </source>
</evidence>
<name>A0A521AY63_9BACT</name>
<dbReference type="Pfam" id="PF22848">
    <property type="entry name" value="ASD1_dom"/>
    <property type="match status" value="1"/>
</dbReference>
<dbReference type="Gene3D" id="2.60.40.1180">
    <property type="entry name" value="Golgi alpha-mannosidase II"/>
    <property type="match status" value="1"/>
</dbReference>
<dbReference type="GO" id="GO:0046373">
    <property type="term" value="P:L-arabinose metabolic process"/>
    <property type="evidence" value="ECO:0007669"/>
    <property type="project" value="InterPro"/>
</dbReference>
<dbReference type="RefSeq" id="WP_142452933.1">
    <property type="nucleotide sequence ID" value="NZ_FXTP01000001.1"/>
</dbReference>
<evidence type="ECO:0000256" key="2">
    <source>
        <dbReference type="ARBA" id="ARBA00007186"/>
    </source>
</evidence>
<evidence type="ECO:0000313" key="11">
    <source>
        <dbReference type="Proteomes" id="UP000317557"/>
    </source>
</evidence>
<dbReference type="SUPFAM" id="SSF51011">
    <property type="entry name" value="Glycosyl hydrolase domain"/>
    <property type="match status" value="1"/>
</dbReference>
<proteinExistence type="inferred from homology"/>
<evidence type="ECO:0000313" key="10">
    <source>
        <dbReference type="EMBL" id="SMO39778.1"/>
    </source>
</evidence>
<reference evidence="10 11" key="1">
    <citation type="submission" date="2017-05" db="EMBL/GenBank/DDBJ databases">
        <authorList>
            <person name="Varghese N."/>
            <person name="Submissions S."/>
        </authorList>
    </citation>
    <scope>NUCLEOTIDE SEQUENCE [LARGE SCALE GENOMIC DNA]</scope>
    <source>
        <strain evidence="10 11">DSM 21985</strain>
    </source>
</reference>
<dbReference type="PANTHER" id="PTHR43576:SF2">
    <property type="entry name" value="INTRACELLULAR EXO-ALPHA-L-ARABINOFURANOSIDASE 2"/>
    <property type="match status" value="1"/>
</dbReference>
<feature type="signal peptide" evidence="8">
    <location>
        <begin position="1"/>
        <end position="21"/>
    </location>
</feature>
<keyword evidence="5" id="KW-0378">Hydrolase</keyword>
<dbReference type="OrthoDB" id="9758333at2"/>
<dbReference type="InterPro" id="IPR055235">
    <property type="entry name" value="ASD1_cat"/>
</dbReference>
<gene>
    <name evidence="10" type="ORF">SAMN06265219_101432</name>
</gene>
<feature type="chain" id="PRO_5021790885" description="non-reducing end alpha-L-arabinofuranosidase" evidence="8">
    <location>
        <begin position="22"/>
        <end position="530"/>
    </location>
</feature>
<comment type="similarity">
    <text evidence="2">Belongs to the glycosyl hydrolase 51 family.</text>
</comment>
<dbReference type="InterPro" id="IPR010720">
    <property type="entry name" value="Alpha-L-AF_C"/>
</dbReference>
<evidence type="ECO:0000256" key="3">
    <source>
        <dbReference type="ARBA" id="ARBA00011165"/>
    </source>
</evidence>
<comment type="catalytic activity">
    <reaction evidence="1">
        <text>Hydrolysis of terminal non-reducing alpha-L-arabinofuranoside residues in alpha-L-arabinosides.</text>
        <dbReference type="EC" id="3.2.1.55"/>
    </reaction>
</comment>
<evidence type="ECO:0000256" key="5">
    <source>
        <dbReference type="ARBA" id="ARBA00022801"/>
    </source>
</evidence>
<dbReference type="EC" id="3.2.1.55" evidence="4"/>
<dbReference type="GO" id="GO:0046556">
    <property type="term" value="F:alpha-L-arabinofuranosidase activity"/>
    <property type="evidence" value="ECO:0007669"/>
    <property type="project" value="UniProtKB-EC"/>
</dbReference>
<dbReference type="AlphaFoldDB" id="A0A521AY63"/>
<keyword evidence="6" id="KW-0119">Carbohydrate metabolism</keyword>
<dbReference type="GO" id="GO:0000272">
    <property type="term" value="P:polysaccharide catabolic process"/>
    <property type="evidence" value="ECO:0007669"/>
    <property type="project" value="TreeGrafter"/>
</dbReference>
<dbReference type="InterPro" id="IPR017853">
    <property type="entry name" value="GH"/>
</dbReference>
<keyword evidence="7" id="KW-0326">Glycosidase</keyword>
<evidence type="ECO:0000256" key="1">
    <source>
        <dbReference type="ARBA" id="ARBA00001462"/>
    </source>
</evidence>
<dbReference type="PANTHER" id="PTHR43576">
    <property type="entry name" value="ALPHA-L-ARABINOFURANOSIDASE C-RELATED"/>
    <property type="match status" value="1"/>
</dbReference>
<dbReference type="Proteomes" id="UP000317557">
    <property type="component" value="Unassembled WGS sequence"/>
</dbReference>
<evidence type="ECO:0000259" key="9">
    <source>
        <dbReference type="SMART" id="SM00813"/>
    </source>
</evidence>
<keyword evidence="11" id="KW-1185">Reference proteome</keyword>
<evidence type="ECO:0000256" key="8">
    <source>
        <dbReference type="SAM" id="SignalP"/>
    </source>
</evidence>
<dbReference type="Gene3D" id="3.20.20.80">
    <property type="entry name" value="Glycosidases"/>
    <property type="match status" value="1"/>
</dbReference>
<feature type="domain" description="Alpha-L-arabinofuranosidase C-terminal" evidence="9">
    <location>
        <begin position="316"/>
        <end position="523"/>
    </location>
</feature>
<organism evidence="10 11">
    <name type="scientific">Gracilimonas mengyeensis</name>
    <dbReference type="NCBI Taxonomy" id="1302730"/>
    <lineage>
        <taxon>Bacteria</taxon>
        <taxon>Pseudomonadati</taxon>
        <taxon>Balneolota</taxon>
        <taxon>Balneolia</taxon>
        <taxon>Balneolales</taxon>
        <taxon>Balneolaceae</taxon>
        <taxon>Gracilimonas</taxon>
    </lineage>
</organism>
<sequence>MKKLLVLIAVAFLPLSATVFAQTNIIVNADQAEYKINEHIYGQFAEHLGRGIYGGIWVGPDSDIPNKEGYRTDVLEALQELDIPNVRWPGGCFADEYHWRDGIGPRDERPVRINTHWGMVEEDNSFGTHEFLRLAELLDTEPYISANVGSGTPSEMKDWIEYMTYDGDSDLANLRRENGREEPWDIKFFGIGNESWGCGGNMTADYYADLYRQFQTFAKNYSGNEIYKIASGWSDDRYDWTETLMREAGWMMDAISLHYYTIPGPGWGNKGPSTDFDVDMYYKGLKAAFLLDEFITEHSNRMDKYDPNKRVNLAVDEWGIWTDPLAGTNPGFLEQQNSMRDALIASISLDIMNSHADRVRLANIAQMVNVLQAMILTDDDEMVLTPTYHVFHMYKVHQNSMLLPSHSDTERFVREGDESVVRRFDIRRDEPGIPIISTTASEDEEGVLHFTVSNTHPTESQEVSIDIRGKNVSTIVRNSGRLLTASSVDAINTFDNTENVKPVAFNDAELEDGILTFEIPKHSVLVISVE</sequence>
<dbReference type="InterPro" id="IPR013780">
    <property type="entry name" value="Glyco_hydro_b"/>
</dbReference>
<comment type="subunit">
    <text evidence="3">Homohexamer; trimer of dimers.</text>
</comment>
<accession>A0A521AY63</accession>
<dbReference type="EMBL" id="FXTP01000001">
    <property type="protein sequence ID" value="SMO39778.1"/>
    <property type="molecule type" value="Genomic_DNA"/>
</dbReference>
<dbReference type="SMART" id="SM00813">
    <property type="entry name" value="Alpha-L-AF_C"/>
    <property type="match status" value="1"/>
</dbReference>
<dbReference type="Pfam" id="PF06964">
    <property type="entry name" value="Alpha-L-AF_C"/>
    <property type="match status" value="1"/>
</dbReference>